<evidence type="ECO:0000256" key="8">
    <source>
        <dbReference type="ARBA" id="ARBA00022777"/>
    </source>
</evidence>
<dbReference type="SUPFAM" id="SSF47384">
    <property type="entry name" value="Homodimeric domain of signal transducing histidine kinase"/>
    <property type="match status" value="1"/>
</dbReference>
<evidence type="ECO:0000256" key="1">
    <source>
        <dbReference type="ARBA" id="ARBA00000085"/>
    </source>
</evidence>
<dbReference type="SMART" id="SM00304">
    <property type="entry name" value="HAMP"/>
    <property type="match status" value="1"/>
</dbReference>
<comment type="caution">
    <text evidence="14">The sequence shown here is derived from an EMBL/GenBank/DDBJ whole genome shotgun (WGS) entry which is preliminary data.</text>
</comment>
<feature type="domain" description="Histidine kinase" evidence="12">
    <location>
        <begin position="269"/>
        <end position="493"/>
    </location>
</feature>
<dbReference type="Gene3D" id="3.30.565.10">
    <property type="entry name" value="Histidine kinase-like ATPase, C-terminal domain"/>
    <property type="match status" value="1"/>
</dbReference>
<feature type="compositionally biased region" description="Basic and acidic residues" evidence="10">
    <location>
        <begin position="1"/>
        <end position="12"/>
    </location>
</feature>
<comment type="subcellular location">
    <subcellularLocation>
        <location evidence="2">Cell membrane</location>
        <topology evidence="2">Multi-pass membrane protein</topology>
    </subcellularLocation>
</comment>
<dbReference type="EMBL" id="JAICBX010000002">
    <property type="protein sequence ID" value="MBW8637873.1"/>
    <property type="molecule type" value="Genomic_DNA"/>
</dbReference>
<feature type="transmembrane region" description="Helical" evidence="11">
    <location>
        <begin position="29"/>
        <end position="50"/>
    </location>
</feature>
<protein>
    <recommendedName>
        <fullName evidence="3">histidine kinase</fullName>
        <ecNumber evidence="3">2.7.13.3</ecNumber>
    </recommendedName>
</protein>
<dbReference type="AlphaFoldDB" id="A0AAE2ZP44"/>
<dbReference type="Proteomes" id="UP001196509">
    <property type="component" value="Unassembled WGS sequence"/>
</dbReference>
<evidence type="ECO:0000256" key="2">
    <source>
        <dbReference type="ARBA" id="ARBA00004651"/>
    </source>
</evidence>
<dbReference type="InterPro" id="IPR003594">
    <property type="entry name" value="HATPase_dom"/>
</dbReference>
<dbReference type="GO" id="GO:0005886">
    <property type="term" value="C:plasma membrane"/>
    <property type="evidence" value="ECO:0007669"/>
    <property type="project" value="UniProtKB-SubCell"/>
</dbReference>
<evidence type="ECO:0000256" key="7">
    <source>
        <dbReference type="ARBA" id="ARBA00022741"/>
    </source>
</evidence>
<keyword evidence="11" id="KW-0812">Transmembrane</keyword>
<gene>
    <name evidence="14" type="ORF">K1W69_11810</name>
</gene>
<keyword evidence="9" id="KW-0067">ATP-binding</keyword>
<keyword evidence="15" id="KW-1185">Reference proteome</keyword>
<evidence type="ECO:0000256" key="3">
    <source>
        <dbReference type="ARBA" id="ARBA00012438"/>
    </source>
</evidence>
<name>A0AAE2ZP44_9HYPH</name>
<dbReference type="InterPro" id="IPR003660">
    <property type="entry name" value="HAMP_dom"/>
</dbReference>
<dbReference type="GO" id="GO:0000155">
    <property type="term" value="F:phosphorelay sensor kinase activity"/>
    <property type="evidence" value="ECO:0007669"/>
    <property type="project" value="InterPro"/>
</dbReference>
<evidence type="ECO:0000256" key="4">
    <source>
        <dbReference type="ARBA" id="ARBA00022475"/>
    </source>
</evidence>
<dbReference type="PANTHER" id="PTHR44936">
    <property type="entry name" value="SENSOR PROTEIN CREC"/>
    <property type="match status" value="1"/>
</dbReference>
<feature type="transmembrane region" description="Helical" evidence="11">
    <location>
        <begin position="179"/>
        <end position="203"/>
    </location>
</feature>
<dbReference type="InterPro" id="IPR036097">
    <property type="entry name" value="HisK_dim/P_sf"/>
</dbReference>
<dbReference type="GO" id="GO:0005524">
    <property type="term" value="F:ATP binding"/>
    <property type="evidence" value="ECO:0007669"/>
    <property type="project" value="UniProtKB-KW"/>
</dbReference>
<keyword evidence="7" id="KW-0547">Nucleotide-binding</keyword>
<keyword evidence="5" id="KW-0597">Phosphoprotein</keyword>
<dbReference type="Pfam" id="PF02518">
    <property type="entry name" value="HATPase_c"/>
    <property type="match status" value="1"/>
</dbReference>
<dbReference type="SMART" id="SM00388">
    <property type="entry name" value="HisKA"/>
    <property type="match status" value="1"/>
</dbReference>
<feature type="region of interest" description="Disordered" evidence="10">
    <location>
        <begin position="1"/>
        <end position="22"/>
    </location>
</feature>
<dbReference type="PRINTS" id="PR00344">
    <property type="entry name" value="BCTRLSENSOR"/>
</dbReference>
<dbReference type="SMART" id="SM00387">
    <property type="entry name" value="HATPase_c"/>
    <property type="match status" value="1"/>
</dbReference>
<comment type="catalytic activity">
    <reaction evidence="1">
        <text>ATP + protein L-histidine = ADP + protein N-phospho-L-histidine.</text>
        <dbReference type="EC" id="2.7.13.3"/>
    </reaction>
</comment>
<dbReference type="PANTHER" id="PTHR44936:SF10">
    <property type="entry name" value="SENSOR PROTEIN RSTB"/>
    <property type="match status" value="1"/>
</dbReference>
<evidence type="ECO:0000256" key="11">
    <source>
        <dbReference type="SAM" id="Phobius"/>
    </source>
</evidence>
<dbReference type="InterPro" id="IPR004358">
    <property type="entry name" value="Sig_transdc_His_kin-like_C"/>
</dbReference>
<evidence type="ECO:0000313" key="15">
    <source>
        <dbReference type="Proteomes" id="UP001196509"/>
    </source>
</evidence>
<proteinExistence type="predicted"/>
<feature type="domain" description="HAMP" evidence="13">
    <location>
        <begin position="200"/>
        <end position="255"/>
    </location>
</feature>
<dbReference type="InterPro" id="IPR005467">
    <property type="entry name" value="His_kinase_dom"/>
</dbReference>
<dbReference type="CDD" id="cd00075">
    <property type="entry name" value="HATPase"/>
    <property type="match status" value="1"/>
</dbReference>
<dbReference type="InterPro" id="IPR050980">
    <property type="entry name" value="2C_sensor_his_kinase"/>
</dbReference>
<evidence type="ECO:0000256" key="5">
    <source>
        <dbReference type="ARBA" id="ARBA00022553"/>
    </source>
</evidence>
<keyword evidence="11" id="KW-1133">Transmembrane helix</keyword>
<dbReference type="PROSITE" id="PS50885">
    <property type="entry name" value="HAMP"/>
    <property type="match status" value="1"/>
</dbReference>
<dbReference type="InterPro" id="IPR036890">
    <property type="entry name" value="HATPase_C_sf"/>
</dbReference>
<evidence type="ECO:0000259" key="12">
    <source>
        <dbReference type="PROSITE" id="PS50109"/>
    </source>
</evidence>
<sequence>MQRQEFSGEKQVRGAGSGEKPRHSLSSKLLLLTILFVMIAEVLIFVPSVANTRLRWLEDRLRTAAAASIVIEGWENMDLPRPIQDDALMATGTKSIALKTGGMSRLIASSDMPAEVDQQYDLAETGPLTAIGDAFATLFSGEDRIIRVYGPVSGTDMVIDVVMEEAPLRRAMLIYGRNVLALSLIISFMTAGLVFVAINTMMIRPIRRMTASMEAFSREPDNPARIIQPSRSGDELGIAEKHLAGMQETLQQTLKEQQHLANLGLAVSKINHDMRNILASAQLISDRLTEVDDPVVKRFSPKLLRAIDRAVSYTRDVLDYGRAREADPNKRLVRLDMLVSDVRDLLIIDPEIAGDKAHDDSVAVEFVNDVENGFEIVADSEQLFRVVHNICRNALEALKASNSSDPSVIRRITVSASREGCNAIIDIDDTGPGMPAKALENLFKAFHGSARAGGTGLGLAISDELVRAHGGAIRLVDKPEPGTLFRITLPDQPVGGASHLSAAPGGAAGKADLSP</sequence>
<organism evidence="14 15">
    <name type="scientific">Flavimaribacter sediminis</name>
    <dbReference type="NCBI Taxonomy" id="2865987"/>
    <lineage>
        <taxon>Bacteria</taxon>
        <taxon>Pseudomonadati</taxon>
        <taxon>Pseudomonadota</taxon>
        <taxon>Alphaproteobacteria</taxon>
        <taxon>Hyphomicrobiales</taxon>
        <taxon>Rhizobiaceae</taxon>
        <taxon>Flavimaribacter</taxon>
    </lineage>
</organism>
<dbReference type="EC" id="2.7.13.3" evidence="3"/>
<evidence type="ECO:0000313" key="14">
    <source>
        <dbReference type="EMBL" id="MBW8637873.1"/>
    </source>
</evidence>
<dbReference type="SUPFAM" id="SSF55874">
    <property type="entry name" value="ATPase domain of HSP90 chaperone/DNA topoisomerase II/histidine kinase"/>
    <property type="match status" value="1"/>
</dbReference>
<reference evidence="14" key="1">
    <citation type="submission" date="2021-08" db="EMBL/GenBank/DDBJ databases">
        <title>Hoeflea bacterium WL0058 sp. nov., isolated from the sediment.</title>
        <authorList>
            <person name="Wang L."/>
            <person name="Zhang D."/>
        </authorList>
    </citation>
    <scope>NUCLEOTIDE SEQUENCE</scope>
    <source>
        <strain evidence="14">WL0058</strain>
    </source>
</reference>
<evidence type="ECO:0000256" key="10">
    <source>
        <dbReference type="SAM" id="MobiDB-lite"/>
    </source>
</evidence>
<keyword evidence="8 14" id="KW-0418">Kinase</keyword>
<dbReference type="InterPro" id="IPR003661">
    <property type="entry name" value="HisK_dim/P_dom"/>
</dbReference>
<keyword evidence="6" id="KW-0808">Transferase</keyword>
<keyword evidence="11" id="KW-0472">Membrane</keyword>
<accession>A0AAE2ZP44</accession>
<dbReference type="PROSITE" id="PS50109">
    <property type="entry name" value="HIS_KIN"/>
    <property type="match status" value="1"/>
</dbReference>
<feature type="region of interest" description="Disordered" evidence="10">
    <location>
        <begin position="496"/>
        <end position="515"/>
    </location>
</feature>
<dbReference type="Gene3D" id="1.10.287.130">
    <property type="match status" value="1"/>
</dbReference>
<keyword evidence="4" id="KW-1003">Cell membrane</keyword>
<evidence type="ECO:0000256" key="6">
    <source>
        <dbReference type="ARBA" id="ARBA00022679"/>
    </source>
</evidence>
<evidence type="ECO:0000256" key="9">
    <source>
        <dbReference type="ARBA" id="ARBA00022840"/>
    </source>
</evidence>
<evidence type="ECO:0000259" key="13">
    <source>
        <dbReference type="PROSITE" id="PS50885"/>
    </source>
</evidence>